<keyword evidence="1" id="KW-0732">Signal</keyword>
<accession>A0A7C3GUI0</accession>
<proteinExistence type="predicted"/>
<protein>
    <submittedName>
        <fullName evidence="3">M23 family metallopeptidase</fullName>
    </submittedName>
</protein>
<organism evidence="3">
    <name type="scientific">Thermosulfurimonas dismutans</name>
    <dbReference type="NCBI Taxonomy" id="999894"/>
    <lineage>
        <taxon>Bacteria</taxon>
        <taxon>Pseudomonadati</taxon>
        <taxon>Thermodesulfobacteriota</taxon>
        <taxon>Thermodesulfobacteria</taxon>
        <taxon>Thermodesulfobacteriales</taxon>
        <taxon>Thermodesulfobacteriaceae</taxon>
        <taxon>Thermosulfurimonas</taxon>
    </lineage>
</organism>
<dbReference type="PANTHER" id="PTHR21666:SF289">
    <property type="entry name" value="L-ALA--D-GLU ENDOPEPTIDASE"/>
    <property type="match status" value="1"/>
</dbReference>
<dbReference type="GO" id="GO:0004222">
    <property type="term" value="F:metalloendopeptidase activity"/>
    <property type="evidence" value="ECO:0007669"/>
    <property type="project" value="TreeGrafter"/>
</dbReference>
<dbReference type="InterPro" id="IPR016047">
    <property type="entry name" value="M23ase_b-sheet_dom"/>
</dbReference>
<name>A0A7C3GUI0_9BACT</name>
<dbReference type="SUPFAM" id="SSF51261">
    <property type="entry name" value="Duplicated hybrid motif"/>
    <property type="match status" value="1"/>
</dbReference>
<gene>
    <name evidence="3" type="ORF">ENJ40_06460</name>
</gene>
<dbReference type="PANTHER" id="PTHR21666">
    <property type="entry name" value="PEPTIDASE-RELATED"/>
    <property type="match status" value="1"/>
</dbReference>
<evidence type="ECO:0000259" key="2">
    <source>
        <dbReference type="Pfam" id="PF01551"/>
    </source>
</evidence>
<comment type="caution">
    <text evidence="3">The sequence shown here is derived from an EMBL/GenBank/DDBJ whole genome shotgun (WGS) entry which is preliminary data.</text>
</comment>
<dbReference type="Gene3D" id="2.70.70.10">
    <property type="entry name" value="Glucose Permease (Domain IIA)"/>
    <property type="match status" value="1"/>
</dbReference>
<dbReference type="CDD" id="cd12797">
    <property type="entry name" value="M23_peptidase"/>
    <property type="match status" value="1"/>
</dbReference>
<dbReference type="InterPro" id="IPR011055">
    <property type="entry name" value="Dup_hybrid_motif"/>
</dbReference>
<dbReference type="InterPro" id="IPR050570">
    <property type="entry name" value="Cell_wall_metabolism_enzyme"/>
</dbReference>
<reference evidence="3" key="1">
    <citation type="journal article" date="2020" name="mSystems">
        <title>Genome- and Community-Level Interaction Insights into Carbon Utilization and Element Cycling Functions of Hydrothermarchaeota in Hydrothermal Sediment.</title>
        <authorList>
            <person name="Zhou Z."/>
            <person name="Liu Y."/>
            <person name="Xu W."/>
            <person name="Pan J."/>
            <person name="Luo Z.H."/>
            <person name="Li M."/>
        </authorList>
    </citation>
    <scope>NUCLEOTIDE SEQUENCE [LARGE SCALE GENOMIC DNA]</scope>
    <source>
        <strain evidence="3">HyVt-483</strain>
    </source>
</reference>
<dbReference type="EMBL" id="DRMH01000081">
    <property type="protein sequence ID" value="HFC98083.1"/>
    <property type="molecule type" value="Genomic_DNA"/>
</dbReference>
<evidence type="ECO:0000313" key="3">
    <source>
        <dbReference type="EMBL" id="HFC98083.1"/>
    </source>
</evidence>
<dbReference type="Proteomes" id="UP000886043">
    <property type="component" value="Unassembled WGS sequence"/>
</dbReference>
<feature type="domain" description="M23ase beta-sheet core" evidence="2">
    <location>
        <begin position="333"/>
        <end position="426"/>
    </location>
</feature>
<sequence length="447" mass="50451">MKTFLKTLVLLFFLALCGVAGYLFFIRMEGAAPQISVEGLPRLAGRRFSFTVRLRDSGSGLHRVRVLLLQGRKHLLLREETYPLSFWRGSSIKNVSYRFTISPLEKGLGEGPARLVVEAWDASWRNTLKGNQARKVFPFALDLTPPRITVLSSTVYIARGGSALVLYRVGEKARSGVRLNGRVFRGYPLKKGIYAALVALPVSDTTVREFLVFAEDEAGNRLEIPVNYYVQRRRYPRVRMRISDGFLQRKMPEFLSRYPEAQKEDLLKTFLWVNQTLRQRNNQKIAEITSRPSEISFTLQGPLKALPHSAKRSDFGEHRFYYYRGRRVSQAWHLGLDLASVAHSPVPAAAAGRVVFADYLGIYGNTVILDHGLGLYTLYAHLAGIEVQPGQRVSAGQIIGHTDTTGLAGGDHLHFSVLVQGVFVNPMEWLDPRWVAHRILDPLSLYR</sequence>
<dbReference type="Pfam" id="PF01551">
    <property type="entry name" value="Peptidase_M23"/>
    <property type="match status" value="1"/>
</dbReference>
<evidence type="ECO:0000256" key="1">
    <source>
        <dbReference type="ARBA" id="ARBA00022729"/>
    </source>
</evidence>
<dbReference type="AlphaFoldDB" id="A0A7C3GUI0"/>